<keyword evidence="7 14" id="KW-0238">DNA-binding</keyword>
<organism evidence="13">
    <name type="scientific">Candidatus Berkiella aquae</name>
    <dbReference type="NCBI Taxonomy" id="295108"/>
    <lineage>
        <taxon>Bacteria</taxon>
        <taxon>Pseudomonadati</taxon>
        <taxon>Pseudomonadota</taxon>
        <taxon>Gammaproteobacteria</taxon>
        <taxon>Candidatus Berkiellales</taxon>
        <taxon>Candidatus Berkiellaceae</taxon>
        <taxon>Candidatus Berkiella</taxon>
    </lineage>
</organism>
<evidence type="ECO:0000256" key="7">
    <source>
        <dbReference type="ARBA" id="ARBA00023125"/>
    </source>
</evidence>
<feature type="region of interest" description="Disordered" evidence="12">
    <location>
        <begin position="1"/>
        <end position="43"/>
    </location>
</feature>
<dbReference type="InterPro" id="IPR000119">
    <property type="entry name" value="Hist_DNA-bd"/>
</dbReference>
<dbReference type="CDD" id="cd13834">
    <property type="entry name" value="HU_like"/>
    <property type="match status" value="1"/>
</dbReference>
<dbReference type="RefSeq" id="WP_075065572.1">
    <property type="nucleotide sequence ID" value="NZ_LKAJ02000001.1"/>
</dbReference>
<evidence type="ECO:0000256" key="5">
    <source>
        <dbReference type="ARBA" id="ARBA00022705"/>
    </source>
</evidence>
<keyword evidence="15" id="KW-1185">Reference proteome</keyword>
<evidence type="ECO:0000256" key="2">
    <source>
        <dbReference type="ARBA" id="ARBA00010529"/>
    </source>
</evidence>
<dbReference type="AlphaFoldDB" id="A0A0Q9YLY3"/>
<dbReference type="OrthoDB" id="9799835at2"/>
<reference evidence="14" key="2">
    <citation type="journal article" date="2016" name="Genome Announc.">
        <title>Draft Genome Sequences of Two Novel Amoeba-Resistant Intranuclear Bacteria, 'Candidatus Berkiella cookevillensis' and 'Candidatus Berkiella aquae'.</title>
        <authorList>
            <person name="Mehari Y.T."/>
            <person name="Arivett B.A."/>
            <person name="Farone A.L."/>
            <person name="Gunderson J.H."/>
            <person name="Farone M.B."/>
        </authorList>
    </citation>
    <scope>NUCLEOTIDE SEQUENCE</scope>
    <source>
        <strain evidence="14">HT99</strain>
    </source>
</reference>
<dbReference type="GO" id="GO:0030527">
    <property type="term" value="F:structural constituent of chromatin"/>
    <property type="evidence" value="ECO:0007669"/>
    <property type="project" value="InterPro"/>
</dbReference>
<dbReference type="EMBL" id="LKAJ01000003">
    <property type="protein sequence ID" value="KRG21743.1"/>
    <property type="molecule type" value="Genomic_DNA"/>
</dbReference>
<evidence type="ECO:0000313" key="14">
    <source>
        <dbReference type="EMBL" id="MCS5710564.1"/>
    </source>
</evidence>
<dbReference type="STRING" id="295108.HT99x_00934"/>
<dbReference type="SUPFAM" id="SSF47729">
    <property type="entry name" value="IHF-like DNA-binding proteins"/>
    <property type="match status" value="1"/>
</dbReference>
<dbReference type="Pfam" id="PF00216">
    <property type="entry name" value="Bac_DNA_binding"/>
    <property type="match status" value="1"/>
</dbReference>
<evidence type="ECO:0000313" key="15">
    <source>
        <dbReference type="Proteomes" id="UP000051497"/>
    </source>
</evidence>
<comment type="function">
    <text evidence="10">DNA-binding protein that plays a critical role in nucleoid compaction, genome replication and DNA replication and transcription. Binds to both ssDNA and dsDNA with a binding site covering about 15 nucleotides. Displays DNA-supercoiling activity only when associated with the viral DNA topoisomerase 2.</text>
</comment>
<dbReference type="GO" id="GO:0006260">
    <property type="term" value="P:DNA replication"/>
    <property type="evidence" value="ECO:0007669"/>
    <property type="project" value="UniProtKB-KW"/>
</dbReference>
<evidence type="ECO:0000256" key="9">
    <source>
        <dbReference type="ARBA" id="ARBA00033227"/>
    </source>
</evidence>
<dbReference type="SMART" id="SM00411">
    <property type="entry name" value="BHL"/>
    <property type="match status" value="1"/>
</dbReference>
<reference evidence="13" key="1">
    <citation type="submission" date="2015-09" db="EMBL/GenBank/DDBJ databases">
        <title>Draft Genome Sequences of Two Novel Amoeba-resistant Intranuclear Bacteria, Candidatus Berkiella cookevillensis and Candidatus Berkiella aquae.</title>
        <authorList>
            <person name="Mehari Y.T."/>
            <person name="Arivett B.A."/>
            <person name="Farone A.L."/>
            <person name="Gunderson J.H."/>
            <person name="Farone M.B."/>
        </authorList>
    </citation>
    <scope>NUCLEOTIDE SEQUENCE [LARGE SCALE GENOMIC DNA]</scope>
    <source>
        <strain evidence="13">HT99</strain>
    </source>
</reference>
<evidence type="ECO:0000256" key="3">
    <source>
        <dbReference type="ARBA" id="ARBA00011738"/>
    </source>
</evidence>
<dbReference type="EMBL" id="LKAJ02000001">
    <property type="protein sequence ID" value="MCS5710564.1"/>
    <property type="molecule type" value="Genomic_DNA"/>
</dbReference>
<evidence type="ECO:0000256" key="11">
    <source>
        <dbReference type="RuleBase" id="RU003939"/>
    </source>
</evidence>
<dbReference type="Gene3D" id="4.10.520.10">
    <property type="entry name" value="IHF-like DNA-binding proteins"/>
    <property type="match status" value="1"/>
</dbReference>
<dbReference type="GO" id="GO:0005829">
    <property type="term" value="C:cytosol"/>
    <property type="evidence" value="ECO:0007669"/>
    <property type="project" value="TreeGrafter"/>
</dbReference>
<comment type="similarity">
    <text evidence="2 11">Belongs to the bacterial histone-like protein family.</text>
</comment>
<name>A0A0Q9YLY3_9GAMM</name>
<comment type="subunit">
    <text evidence="3">Homodimer.</text>
</comment>
<keyword evidence="6" id="KW-0426">Late protein</keyword>
<dbReference type="GO" id="GO:0003677">
    <property type="term" value="F:DNA binding"/>
    <property type="evidence" value="ECO:0007669"/>
    <property type="project" value="UniProtKB-KW"/>
</dbReference>
<evidence type="ECO:0000256" key="6">
    <source>
        <dbReference type="ARBA" id="ARBA00022921"/>
    </source>
</evidence>
<dbReference type="PANTHER" id="PTHR33175">
    <property type="entry name" value="DNA-BINDING PROTEIN HU"/>
    <property type="match status" value="1"/>
</dbReference>
<protein>
    <recommendedName>
        <fullName evidence="4">Viral histone-like protein</fullName>
    </recommendedName>
    <alternativeName>
        <fullName evidence="9">DNA-binding protein pA104R</fullName>
    </alternativeName>
    <alternativeName>
        <fullName evidence="8">pA104R</fullName>
    </alternativeName>
</protein>
<evidence type="ECO:0000256" key="12">
    <source>
        <dbReference type="SAM" id="MobiDB-lite"/>
    </source>
</evidence>
<accession>A0A0Q9YLY3</accession>
<comment type="caution">
    <text evidence="13">The sequence shown here is derived from an EMBL/GenBank/DDBJ whole genome shotgun (WGS) entry which is preliminary data.</text>
</comment>
<gene>
    <name evidence="14" type="ORF">HT99x_003920</name>
    <name evidence="13" type="ORF">HT99x_00934</name>
</gene>
<dbReference type="InterPro" id="IPR010992">
    <property type="entry name" value="IHF-like_DNA-bd_dom_sf"/>
</dbReference>
<evidence type="ECO:0000256" key="10">
    <source>
        <dbReference type="ARBA" id="ARBA00046140"/>
    </source>
</evidence>
<dbReference type="PANTHER" id="PTHR33175:SF13">
    <property type="entry name" value="HISTONE-LIKE PROTEIN"/>
    <property type="match status" value="1"/>
</dbReference>
<reference evidence="14" key="3">
    <citation type="submission" date="2021-06" db="EMBL/GenBank/DDBJ databases">
        <title>Genomic Description and Analysis of Intracellular Bacteria, Candidatus Berkiella cookevillensis and Candidatus Berkiella aquae.</title>
        <authorList>
            <person name="Kidane D.T."/>
            <person name="Mehari Y.T."/>
            <person name="Rice F.C."/>
            <person name="Arivett B.A."/>
            <person name="Farone A.L."/>
            <person name="Berk S.G."/>
            <person name="Farone M.B."/>
        </authorList>
    </citation>
    <scope>NUCLEOTIDE SEQUENCE</scope>
    <source>
        <strain evidence="14">HT99</strain>
    </source>
</reference>
<sequence>MAGRKKASPKAKATAAKPVAAKKARATAKATPARAAATASFSSKAIAQKQSKSQIYTEIAEMVNVSKNDVKNVISAIRNIVERHVKPKGSGEVVIPDLGIKVRRISKKATKARMGRNPFTGEEIQIPAKPARKSVKVSALKTLKALIEE</sequence>
<evidence type="ECO:0000256" key="4">
    <source>
        <dbReference type="ARBA" id="ARBA00016145"/>
    </source>
</evidence>
<evidence type="ECO:0000256" key="1">
    <source>
        <dbReference type="ARBA" id="ARBA00004328"/>
    </source>
</evidence>
<comment type="subcellular location">
    <subcellularLocation>
        <location evidence="1">Virion</location>
    </subcellularLocation>
</comment>
<proteinExistence type="inferred from homology"/>
<feature type="compositionally biased region" description="Low complexity" evidence="12">
    <location>
        <begin position="27"/>
        <end position="43"/>
    </location>
</feature>
<evidence type="ECO:0000256" key="8">
    <source>
        <dbReference type="ARBA" id="ARBA00033120"/>
    </source>
</evidence>
<feature type="compositionally biased region" description="Low complexity" evidence="12">
    <location>
        <begin position="10"/>
        <end position="19"/>
    </location>
</feature>
<dbReference type="Proteomes" id="UP000051497">
    <property type="component" value="Unassembled WGS sequence"/>
</dbReference>
<keyword evidence="5" id="KW-0235">DNA replication</keyword>
<evidence type="ECO:0000313" key="13">
    <source>
        <dbReference type="EMBL" id="KRG21743.1"/>
    </source>
</evidence>